<dbReference type="InterPro" id="IPR001867">
    <property type="entry name" value="OmpR/PhoB-type_DNA-bd"/>
</dbReference>
<evidence type="ECO:0000313" key="10">
    <source>
        <dbReference type="EMBL" id="QKF78772.1"/>
    </source>
</evidence>
<dbReference type="InterPro" id="IPR011006">
    <property type="entry name" value="CheY-like_superfamily"/>
</dbReference>
<dbReference type="GO" id="GO:0000156">
    <property type="term" value="F:phosphorelay response regulator activity"/>
    <property type="evidence" value="ECO:0007669"/>
    <property type="project" value="TreeGrafter"/>
</dbReference>
<dbReference type="InterPro" id="IPR039420">
    <property type="entry name" value="WalR-like"/>
</dbReference>
<gene>
    <name evidence="10" type="ORF">ADFLV_2802</name>
</gene>
<evidence type="ECO:0000256" key="1">
    <source>
        <dbReference type="ARBA" id="ARBA00022553"/>
    </source>
</evidence>
<dbReference type="EMBL" id="CP053835">
    <property type="protein sequence ID" value="QKF78772.1"/>
    <property type="molecule type" value="Genomic_DNA"/>
</dbReference>
<dbReference type="AlphaFoldDB" id="A0AAE7E7Q2"/>
<keyword evidence="2" id="KW-0902">Two-component regulatory system</keyword>
<organism evidence="10 11">
    <name type="scientific">Arcobacter defluvii</name>
    <dbReference type="NCBI Taxonomy" id="873191"/>
    <lineage>
        <taxon>Bacteria</taxon>
        <taxon>Pseudomonadati</taxon>
        <taxon>Campylobacterota</taxon>
        <taxon>Epsilonproteobacteria</taxon>
        <taxon>Campylobacterales</taxon>
        <taxon>Arcobacteraceae</taxon>
        <taxon>Arcobacter</taxon>
    </lineage>
</organism>
<dbReference type="Gene3D" id="1.10.10.10">
    <property type="entry name" value="Winged helix-like DNA-binding domain superfamily/Winged helix DNA-binding domain"/>
    <property type="match status" value="1"/>
</dbReference>
<dbReference type="GO" id="GO:0000976">
    <property type="term" value="F:transcription cis-regulatory region binding"/>
    <property type="evidence" value="ECO:0007669"/>
    <property type="project" value="TreeGrafter"/>
</dbReference>
<evidence type="ECO:0000256" key="2">
    <source>
        <dbReference type="ARBA" id="ARBA00023012"/>
    </source>
</evidence>
<evidence type="ECO:0000313" key="11">
    <source>
        <dbReference type="Proteomes" id="UP000503313"/>
    </source>
</evidence>
<dbReference type="SUPFAM" id="SSF52172">
    <property type="entry name" value="CheY-like"/>
    <property type="match status" value="1"/>
</dbReference>
<protein>
    <submittedName>
        <fullName evidence="10">Two-component system response regulator</fullName>
    </submittedName>
</protein>
<feature type="domain" description="Response regulatory" evidence="8">
    <location>
        <begin position="7"/>
        <end position="126"/>
    </location>
</feature>
<dbReference type="PANTHER" id="PTHR48111">
    <property type="entry name" value="REGULATOR OF RPOS"/>
    <property type="match status" value="1"/>
</dbReference>
<evidence type="ECO:0000256" key="3">
    <source>
        <dbReference type="ARBA" id="ARBA00023015"/>
    </source>
</evidence>
<dbReference type="GO" id="GO:0006355">
    <property type="term" value="P:regulation of DNA-templated transcription"/>
    <property type="evidence" value="ECO:0007669"/>
    <property type="project" value="InterPro"/>
</dbReference>
<keyword evidence="3" id="KW-0805">Transcription regulation</keyword>
<keyword evidence="1 6" id="KW-0597">Phosphoprotein</keyword>
<dbReference type="PROSITE" id="PS50110">
    <property type="entry name" value="RESPONSE_REGULATORY"/>
    <property type="match status" value="1"/>
</dbReference>
<evidence type="ECO:0000256" key="7">
    <source>
        <dbReference type="PROSITE-ProRule" id="PRU01091"/>
    </source>
</evidence>
<keyword evidence="4 7" id="KW-0238">DNA-binding</keyword>
<dbReference type="GO" id="GO:0032993">
    <property type="term" value="C:protein-DNA complex"/>
    <property type="evidence" value="ECO:0007669"/>
    <property type="project" value="TreeGrafter"/>
</dbReference>
<keyword evidence="5" id="KW-0804">Transcription</keyword>
<dbReference type="InterPro" id="IPR001789">
    <property type="entry name" value="Sig_transdc_resp-reg_receiver"/>
</dbReference>
<dbReference type="Pfam" id="PF00486">
    <property type="entry name" value="Trans_reg_C"/>
    <property type="match status" value="1"/>
</dbReference>
<evidence type="ECO:0000259" key="8">
    <source>
        <dbReference type="PROSITE" id="PS50110"/>
    </source>
</evidence>
<feature type="DNA-binding region" description="OmpR/PhoB-type" evidence="7">
    <location>
        <begin position="142"/>
        <end position="237"/>
    </location>
</feature>
<evidence type="ECO:0000259" key="9">
    <source>
        <dbReference type="PROSITE" id="PS51755"/>
    </source>
</evidence>
<dbReference type="Gene3D" id="3.40.50.2300">
    <property type="match status" value="1"/>
</dbReference>
<dbReference type="Pfam" id="PF00072">
    <property type="entry name" value="Response_reg"/>
    <property type="match status" value="1"/>
</dbReference>
<dbReference type="Proteomes" id="UP000503313">
    <property type="component" value="Chromosome"/>
</dbReference>
<feature type="modified residue" description="4-aspartylphosphate" evidence="6">
    <location>
        <position position="61"/>
    </location>
</feature>
<dbReference type="SMART" id="SM00862">
    <property type="entry name" value="Trans_reg_C"/>
    <property type="match status" value="1"/>
</dbReference>
<reference evidence="10 11" key="1">
    <citation type="submission" date="2020-05" db="EMBL/GenBank/DDBJ databases">
        <title>Complete genome sequencing of Campylobacter and Arcobacter type strains.</title>
        <authorList>
            <person name="Miller W.G."/>
            <person name="Yee E."/>
        </authorList>
    </citation>
    <scope>NUCLEOTIDE SEQUENCE [LARGE SCALE GENOMIC DNA]</scope>
    <source>
        <strain evidence="10 11">LMG 25694</strain>
    </source>
</reference>
<proteinExistence type="predicted"/>
<dbReference type="RefSeq" id="WP_014475372.1">
    <property type="nucleotide sequence ID" value="NZ_CP053835.1"/>
</dbReference>
<keyword evidence="11" id="KW-1185">Reference proteome</keyword>
<dbReference type="InterPro" id="IPR036388">
    <property type="entry name" value="WH-like_DNA-bd_sf"/>
</dbReference>
<dbReference type="KEGG" id="adz:ADFLV_2802"/>
<dbReference type="SMART" id="SM00448">
    <property type="entry name" value="REC"/>
    <property type="match status" value="1"/>
</dbReference>
<feature type="domain" description="OmpR/PhoB-type" evidence="9">
    <location>
        <begin position="142"/>
        <end position="237"/>
    </location>
</feature>
<dbReference type="GO" id="GO:0005829">
    <property type="term" value="C:cytosol"/>
    <property type="evidence" value="ECO:0007669"/>
    <property type="project" value="TreeGrafter"/>
</dbReference>
<evidence type="ECO:0000256" key="5">
    <source>
        <dbReference type="ARBA" id="ARBA00023163"/>
    </source>
</evidence>
<evidence type="ECO:0000256" key="6">
    <source>
        <dbReference type="PROSITE-ProRule" id="PRU00169"/>
    </source>
</evidence>
<dbReference type="PANTHER" id="PTHR48111:SF1">
    <property type="entry name" value="TWO-COMPONENT RESPONSE REGULATOR ORR33"/>
    <property type="match status" value="1"/>
</dbReference>
<sequence length="241" mass="28093">MQKFKTKVLLVEDEELARKTLAFYLNTIFDEVIVACDGADALEIIQKSFDNKENFDLVITDLNMPNINGMQMIDEILKLIPNQRFIIVSAHKNEEDLLKLINLRVSGYFVKPLNIDNMMEMLQKAKQEVLLDKQPKVLNEISNLIKLNNSYMYDMETSKLYNNNIIVKLSKKESEVLDVLIKNIGTLIPIERFKKEIWNDISINDSSFRTVMKRLKDKIKDNDFIISHKGYGYIIEKVLLK</sequence>
<name>A0AAE7E7Q2_9BACT</name>
<accession>A0AAE7E7Q2</accession>
<evidence type="ECO:0000256" key="4">
    <source>
        <dbReference type="ARBA" id="ARBA00023125"/>
    </source>
</evidence>
<dbReference type="PROSITE" id="PS51755">
    <property type="entry name" value="OMPR_PHOB"/>
    <property type="match status" value="1"/>
</dbReference>